<dbReference type="KEGG" id="pcam:HNE05_03800"/>
<feature type="transmembrane region" description="Helical" evidence="1">
    <location>
        <begin position="103"/>
        <end position="121"/>
    </location>
</feature>
<feature type="transmembrane region" description="Helical" evidence="1">
    <location>
        <begin position="77"/>
        <end position="97"/>
    </location>
</feature>
<evidence type="ECO:0000313" key="3">
    <source>
        <dbReference type="Proteomes" id="UP000501379"/>
    </source>
</evidence>
<evidence type="ECO:0000313" key="2">
    <source>
        <dbReference type="EMBL" id="QKE62518.1"/>
    </source>
</evidence>
<evidence type="ECO:0000256" key="1">
    <source>
        <dbReference type="SAM" id="Phobius"/>
    </source>
</evidence>
<dbReference type="AlphaFoldDB" id="A0A6M8FP49"/>
<organism evidence="2 3">
    <name type="scientific">Aquipseudomonas campi</name>
    <dbReference type="NCBI Taxonomy" id="2731681"/>
    <lineage>
        <taxon>Bacteria</taxon>
        <taxon>Pseudomonadati</taxon>
        <taxon>Pseudomonadota</taxon>
        <taxon>Gammaproteobacteria</taxon>
        <taxon>Pseudomonadales</taxon>
        <taxon>Pseudomonadaceae</taxon>
        <taxon>Aquipseudomonas</taxon>
    </lineage>
</organism>
<dbReference type="Proteomes" id="UP000501379">
    <property type="component" value="Chromosome"/>
</dbReference>
<dbReference type="EMBL" id="CP053697">
    <property type="protein sequence ID" value="QKE62518.1"/>
    <property type="molecule type" value="Genomic_DNA"/>
</dbReference>
<reference evidence="2" key="1">
    <citation type="submission" date="2020-07" db="EMBL/GenBank/DDBJ databases">
        <title>Nitrate ammonifying Pseudomonas campi sp. nov. isolated from German agricultural grassland.</title>
        <authorList>
            <person name="Timsy T."/>
            <person name="Ulrich A."/>
            <person name="Spanner T."/>
            <person name="Foesel B."/>
            <person name="Kolb S."/>
            <person name="Horn M.A."/>
            <person name="Behrendt U."/>
        </authorList>
    </citation>
    <scope>NUCLEOTIDE SEQUENCE</scope>
    <source>
        <strain evidence="2">S1-A32-2</strain>
    </source>
</reference>
<name>A0A6M8FP49_9GAMM</name>
<keyword evidence="1" id="KW-0472">Membrane</keyword>
<keyword evidence="1" id="KW-0812">Transmembrane</keyword>
<feature type="transmembrane region" description="Helical" evidence="1">
    <location>
        <begin position="7"/>
        <end position="30"/>
    </location>
</feature>
<dbReference type="RefSeq" id="WP_173204388.1">
    <property type="nucleotide sequence ID" value="NZ_CP053697.2"/>
</dbReference>
<keyword evidence="1" id="KW-1133">Transmembrane helix</keyword>
<gene>
    <name evidence="2" type="ORF">HNE05_03800</name>
</gene>
<sequence>MLLLIEYLILFGPASMFAGIGIAMIPLGLLMGGQGMFISGVSIIVLIELFSLLGLYGCFQLVRKRLDPTIPVAKPMILLIQVLLGGVAVIAFGLMGAFYEIGWHLYILGAPVIGALHLIYLNREYLFGNHS</sequence>
<proteinExistence type="predicted"/>
<accession>A0A6M8FP49</accession>
<protein>
    <submittedName>
        <fullName evidence="2">Uncharacterized protein</fullName>
    </submittedName>
</protein>
<feature type="transmembrane region" description="Helical" evidence="1">
    <location>
        <begin position="36"/>
        <end position="56"/>
    </location>
</feature>
<keyword evidence="3" id="KW-1185">Reference proteome</keyword>